<organism evidence="7">
    <name type="scientific">Pseudomonas fluorescens</name>
    <dbReference type="NCBI Taxonomy" id="294"/>
    <lineage>
        <taxon>Bacteria</taxon>
        <taxon>Pseudomonadati</taxon>
        <taxon>Pseudomonadota</taxon>
        <taxon>Gammaproteobacteria</taxon>
        <taxon>Pseudomonadales</taxon>
        <taxon>Pseudomonadaceae</taxon>
        <taxon>Pseudomonas</taxon>
    </lineage>
</organism>
<dbReference type="Pfam" id="PF00109">
    <property type="entry name" value="ketoacyl-synt"/>
    <property type="match status" value="1"/>
</dbReference>
<evidence type="ECO:0000256" key="5">
    <source>
        <dbReference type="SAM" id="MobiDB-lite"/>
    </source>
</evidence>
<feature type="non-terminal residue" evidence="7">
    <location>
        <position position="1"/>
    </location>
</feature>
<evidence type="ECO:0000313" key="7">
    <source>
        <dbReference type="EMBL" id="AEC12840.1"/>
    </source>
</evidence>
<evidence type="ECO:0000256" key="3">
    <source>
        <dbReference type="ARBA" id="ARBA00022553"/>
    </source>
</evidence>
<dbReference type="PROSITE" id="PS52004">
    <property type="entry name" value="KS3_2"/>
    <property type="match status" value="1"/>
</dbReference>
<dbReference type="GO" id="GO:0004315">
    <property type="term" value="F:3-oxoacyl-[acyl-carrier-protein] synthase activity"/>
    <property type="evidence" value="ECO:0007669"/>
    <property type="project" value="InterPro"/>
</dbReference>
<gene>
    <name evidence="7" type="primary">rzxB</name>
</gene>
<protein>
    <submittedName>
        <fullName evidence="7">Nonribosomal peptide synthase</fullName>
    </submittedName>
</protein>
<dbReference type="GO" id="GO:0004312">
    <property type="term" value="F:fatty acid synthase activity"/>
    <property type="evidence" value="ECO:0007669"/>
    <property type="project" value="TreeGrafter"/>
</dbReference>
<keyword evidence="2" id="KW-0596">Phosphopantetheine</keyword>
<dbReference type="UniPathway" id="UPA00094"/>
<feature type="non-terminal residue" evidence="7">
    <location>
        <position position="230"/>
    </location>
</feature>
<dbReference type="InterPro" id="IPR020841">
    <property type="entry name" value="PKS_Beta-ketoAc_synthase_dom"/>
</dbReference>
<keyword evidence="3" id="KW-0597">Phosphoprotein</keyword>
<evidence type="ECO:0000256" key="1">
    <source>
        <dbReference type="ARBA" id="ARBA00005194"/>
    </source>
</evidence>
<dbReference type="GO" id="GO:0005737">
    <property type="term" value="C:cytoplasm"/>
    <property type="evidence" value="ECO:0007669"/>
    <property type="project" value="TreeGrafter"/>
</dbReference>
<evidence type="ECO:0000256" key="2">
    <source>
        <dbReference type="ARBA" id="ARBA00022450"/>
    </source>
</evidence>
<dbReference type="PROSITE" id="PS00606">
    <property type="entry name" value="KS3_1"/>
    <property type="match status" value="1"/>
</dbReference>
<evidence type="ECO:0000256" key="4">
    <source>
        <dbReference type="ARBA" id="ARBA00022679"/>
    </source>
</evidence>
<dbReference type="GO" id="GO:0006633">
    <property type="term" value="P:fatty acid biosynthetic process"/>
    <property type="evidence" value="ECO:0007669"/>
    <property type="project" value="UniProtKB-UniPathway"/>
</dbReference>
<dbReference type="InterPro" id="IPR016039">
    <property type="entry name" value="Thiolase-like"/>
</dbReference>
<dbReference type="CDD" id="cd00833">
    <property type="entry name" value="PKS"/>
    <property type="match status" value="1"/>
</dbReference>
<accession>F5A882</accession>
<dbReference type="GO" id="GO:0005886">
    <property type="term" value="C:plasma membrane"/>
    <property type="evidence" value="ECO:0007669"/>
    <property type="project" value="TreeGrafter"/>
</dbReference>
<dbReference type="SMART" id="SM00825">
    <property type="entry name" value="PKS_KS"/>
    <property type="match status" value="1"/>
</dbReference>
<name>F5A882_PSEFL</name>
<feature type="region of interest" description="Disordered" evidence="5">
    <location>
        <begin position="1"/>
        <end position="33"/>
    </location>
</feature>
<dbReference type="SUPFAM" id="SSF53901">
    <property type="entry name" value="Thiolase-like"/>
    <property type="match status" value="1"/>
</dbReference>
<dbReference type="InterPro" id="IPR050091">
    <property type="entry name" value="PKS_NRPS_Biosynth_Enz"/>
</dbReference>
<comment type="pathway">
    <text evidence="1">Lipid metabolism; fatty acid biosynthesis.</text>
</comment>
<keyword evidence="4" id="KW-0808">Transferase</keyword>
<sequence>APPARAPVEPLFTPVPSRFAKRPPEPPAAQQRHSDVAIVGLSGRYAGSDNVRQLWQHLKAGEHCIAQVPAERWDWRRYFDRTPGTAGRIYTPWGGFIGQIDRFDPLFFHISPREALKMDPQERLFLEEAYHCISDAGYTPARLAERQRVGVFVGVMNGTYSHQSSYWSVANRVSYQFNFQGPSLAVDTACSSSITALHLALQSLERGDSDCALVGGVSLLVDPVHYMGLS</sequence>
<feature type="domain" description="Ketosynthase family 3 (KS3)" evidence="6">
    <location>
        <begin position="33"/>
        <end position="230"/>
    </location>
</feature>
<dbReference type="AlphaFoldDB" id="F5A882"/>
<dbReference type="PANTHER" id="PTHR43775">
    <property type="entry name" value="FATTY ACID SYNTHASE"/>
    <property type="match status" value="1"/>
</dbReference>
<proteinExistence type="predicted"/>
<dbReference type="InterPro" id="IPR014030">
    <property type="entry name" value="Ketoacyl_synth_N"/>
</dbReference>
<dbReference type="GO" id="GO:0071770">
    <property type="term" value="P:DIM/DIP cell wall layer assembly"/>
    <property type="evidence" value="ECO:0007669"/>
    <property type="project" value="TreeGrafter"/>
</dbReference>
<dbReference type="Gene3D" id="3.40.47.10">
    <property type="match status" value="1"/>
</dbReference>
<evidence type="ECO:0000259" key="6">
    <source>
        <dbReference type="PROSITE" id="PS52004"/>
    </source>
</evidence>
<reference evidence="7" key="1">
    <citation type="submission" date="2010-10" db="EMBL/GenBank/DDBJ databases">
        <title>Inhibition of plant seedling growth by Pseudomonas fluorescens P57 and FJ22 requires the production of rhizoxin analogs.</title>
        <authorList>
            <person name="Duan H."/>
            <person name="Tian T."/>
            <person name="Havery P."/>
            <person name="Zhang L."/>
        </authorList>
    </citation>
    <scope>NUCLEOTIDE SEQUENCE</scope>
    <source>
        <strain evidence="7">P57</strain>
    </source>
</reference>
<dbReference type="PANTHER" id="PTHR43775:SF37">
    <property type="entry name" value="SI:DKEY-61P9.11"/>
    <property type="match status" value="1"/>
</dbReference>
<dbReference type="InterPro" id="IPR018201">
    <property type="entry name" value="Ketoacyl_synth_AS"/>
</dbReference>
<dbReference type="EMBL" id="HQ423402">
    <property type="protein sequence ID" value="AEC12840.1"/>
    <property type="molecule type" value="Genomic_DNA"/>
</dbReference>